<evidence type="ECO:0000256" key="4">
    <source>
        <dbReference type="ARBA" id="ARBA00022989"/>
    </source>
</evidence>
<evidence type="ECO:0000256" key="1">
    <source>
        <dbReference type="ARBA" id="ARBA00004651"/>
    </source>
</evidence>
<comment type="similarity">
    <text evidence="9">Belongs to the G-protein coupled receptor 1 family.</text>
</comment>
<organism evidence="13 14">
    <name type="scientific">Branchiostoma lanceolatum</name>
    <name type="common">Common lancelet</name>
    <name type="synonym">Amphioxus lanceolatum</name>
    <dbReference type="NCBI Taxonomy" id="7740"/>
    <lineage>
        <taxon>Eukaryota</taxon>
        <taxon>Metazoa</taxon>
        <taxon>Chordata</taxon>
        <taxon>Cephalochordata</taxon>
        <taxon>Leptocardii</taxon>
        <taxon>Amphioxiformes</taxon>
        <taxon>Branchiostomatidae</taxon>
        <taxon>Branchiostoma</taxon>
    </lineage>
</organism>
<comment type="subcellular location">
    <subcellularLocation>
        <location evidence="1">Cell membrane</location>
        <topology evidence="1">Multi-pass membrane protein</topology>
    </subcellularLocation>
</comment>
<dbReference type="EMBL" id="OV696689">
    <property type="protein sequence ID" value="CAH1262396.1"/>
    <property type="molecule type" value="Genomic_DNA"/>
</dbReference>
<evidence type="ECO:0000256" key="8">
    <source>
        <dbReference type="ARBA" id="ARBA00023224"/>
    </source>
</evidence>
<evidence type="ECO:0000256" key="10">
    <source>
        <dbReference type="SAM" id="MobiDB-lite"/>
    </source>
</evidence>
<dbReference type="Gene3D" id="1.20.1070.10">
    <property type="entry name" value="Rhodopsin 7-helix transmembrane proteins"/>
    <property type="match status" value="2"/>
</dbReference>
<evidence type="ECO:0000256" key="2">
    <source>
        <dbReference type="ARBA" id="ARBA00022475"/>
    </source>
</evidence>
<feature type="transmembrane region" description="Helical" evidence="11">
    <location>
        <begin position="286"/>
        <end position="312"/>
    </location>
</feature>
<dbReference type="InterPro" id="IPR000276">
    <property type="entry name" value="GPCR_Rhodpsn"/>
</dbReference>
<feature type="domain" description="G-protein coupled receptors family 1 profile" evidence="12">
    <location>
        <begin position="22"/>
        <end position="388"/>
    </location>
</feature>
<feature type="region of interest" description="Disordered" evidence="10">
    <location>
        <begin position="441"/>
        <end position="531"/>
    </location>
</feature>
<evidence type="ECO:0000256" key="9">
    <source>
        <dbReference type="RuleBase" id="RU000688"/>
    </source>
</evidence>
<reference evidence="13" key="1">
    <citation type="submission" date="2022-01" db="EMBL/GenBank/DDBJ databases">
        <authorList>
            <person name="Braso-Vives M."/>
        </authorList>
    </citation>
    <scope>NUCLEOTIDE SEQUENCE</scope>
</reference>
<dbReference type="GO" id="GO:0043005">
    <property type="term" value="C:neuron projection"/>
    <property type="evidence" value="ECO:0007669"/>
    <property type="project" value="TreeGrafter"/>
</dbReference>
<evidence type="ECO:0000259" key="12">
    <source>
        <dbReference type="PROSITE" id="PS50262"/>
    </source>
</evidence>
<dbReference type="Pfam" id="PF00001">
    <property type="entry name" value="7tm_1"/>
    <property type="match status" value="1"/>
</dbReference>
<feature type="transmembrane region" description="Helical" evidence="11">
    <location>
        <begin position="370"/>
        <end position="391"/>
    </location>
</feature>
<proteinExistence type="inferred from homology"/>
<feature type="transmembrane region" description="Helical" evidence="11">
    <location>
        <begin position="230"/>
        <end position="247"/>
    </location>
</feature>
<evidence type="ECO:0000256" key="11">
    <source>
        <dbReference type="SAM" id="Phobius"/>
    </source>
</evidence>
<keyword evidence="3 9" id="KW-0812">Transmembrane</keyword>
<dbReference type="GO" id="GO:0042923">
    <property type="term" value="F:neuropeptide binding"/>
    <property type="evidence" value="ECO:0007669"/>
    <property type="project" value="TreeGrafter"/>
</dbReference>
<sequence length="543" mass="59933">MVDLDYIASFSRCCISAVGMLANLLILFIVARYPAMRTACNVYVANLAATDFAFCLLVLIQSIQSNVANTVGKTMNFQLLEGFCNNIWNELNSTNTNITNHTSPSMAVDNCTGHYAERERMFESYCMEFEEDLNSIATIRKITTYVDKYMMAENCTWPYLSAAMFPSLQQAELNYKMPGWTFLRSCDVSRVIAIFLVSASILLLTVIAVERHKAITNPLSSRQHGTVKHAGKNCALVWMASALAAAIDTITRNIVTNDWTFTGTSLHTTSSCVLLKIESSDASHPFFVMVLLTFLFLYIFPSCIIIPLYVRILVKVRQSRRLAVRATKLDDQAFLMVFVVTVFFLVTWLPFHIVSFLIHRFVLSETEAPIDWVIAIAMFNSVANPFLYALVGKNFRDQLKKMICCKQWWNCRLWRRKSEASPDTTITIQVIGTTGRVQAKGGTGEVQVTGGAGQGQATGRTGQAQAITQAQAKGGTGQTQTTGTTGQAQGTGGTEQGQAKGGTEQAQAKGGTEQAQAIEEKDTSQTMQGRQTQAMIENVANDR</sequence>
<evidence type="ECO:0000256" key="6">
    <source>
        <dbReference type="ARBA" id="ARBA00023136"/>
    </source>
</evidence>
<dbReference type="GO" id="GO:0007218">
    <property type="term" value="P:neuropeptide signaling pathway"/>
    <property type="evidence" value="ECO:0007669"/>
    <property type="project" value="TreeGrafter"/>
</dbReference>
<protein>
    <submittedName>
        <fullName evidence="13">BRS3 protein</fullName>
    </submittedName>
</protein>
<keyword evidence="7 9" id="KW-0675">Receptor</keyword>
<name>A0A8J9ZUT3_BRALA</name>
<dbReference type="PROSITE" id="PS50262">
    <property type="entry name" value="G_PROTEIN_RECEP_F1_2"/>
    <property type="match status" value="1"/>
</dbReference>
<evidence type="ECO:0000256" key="5">
    <source>
        <dbReference type="ARBA" id="ARBA00023040"/>
    </source>
</evidence>
<dbReference type="CDD" id="cd00637">
    <property type="entry name" value="7tm_classA_rhodopsin-like"/>
    <property type="match status" value="1"/>
</dbReference>
<feature type="transmembrane region" description="Helical" evidence="11">
    <location>
        <begin position="333"/>
        <end position="358"/>
    </location>
</feature>
<dbReference type="GO" id="GO:0004930">
    <property type="term" value="F:G protein-coupled receptor activity"/>
    <property type="evidence" value="ECO:0007669"/>
    <property type="project" value="UniProtKB-KW"/>
</dbReference>
<feature type="compositionally biased region" description="Low complexity" evidence="10">
    <location>
        <begin position="496"/>
        <end position="512"/>
    </location>
</feature>
<keyword evidence="6 11" id="KW-0472">Membrane</keyword>
<keyword evidence="14" id="KW-1185">Reference proteome</keyword>
<evidence type="ECO:0000313" key="13">
    <source>
        <dbReference type="EMBL" id="CAH1262396.1"/>
    </source>
</evidence>
<dbReference type="PRINTS" id="PR00237">
    <property type="entry name" value="GPCRRHODOPSN"/>
</dbReference>
<keyword evidence="5 9" id="KW-0297">G-protein coupled receptor</keyword>
<keyword evidence="4 11" id="KW-1133">Transmembrane helix</keyword>
<evidence type="ECO:0000256" key="7">
    <source>
        <dbReference type="ARBA" id="ARBA00023170"/>
    </source>
</evidence>
<evidence type="ECO:0000313" key="14">
    <source>
        <dbReference type="Proteomes" id="UP000838412"/>
    </source>
</evidence>
<gene>
    <name evidence="13" type="primary">BRS3</name>
    <name evidence="13" type="ORF">BLAG_LOCUS17461</name>
</gene>
<dbReference type="PANTHER" id="PTHR24229:SF112">
    <property type="entry name" value="CHEMOKINE-LIKE RECEPTOR 1"/>
    <property type="match status" value="1"/>
</dbReference>
<feature type="transmembrane region" description="Helical" evidence="11">
    <location>
        <begin position="191"/>
        <end position="209"/>
    </location>
</feature>
<feature type="transmembrane region" description="Helical" evidence="11">
    <location>
        <begin position="6"/>
        <end position="30"/>
    </location>
</feature>
<dbReference type="InterPro" id="IPR017452">
    <property type="entry name" value="GPCR_Rhodpsn_7TM"/>
</dbReference>
<dbReference type="SUPFAM" id="SSF81321">
    <property type="entry name" value="Family A G protein-coupled receptor-like"/>
    <property type="match status" value="2"/>
</dbReference>
<dbReference type="GO" id="GO:0005886">
    <property type="term" value="C:plasma membrane"/>
    <property type="evidence" value="ECO:0007669"/>
    <property type="project" value="UniProtKB-SubCell"/>
</dbReference>
<keyword evidence="2" id="KW-1003">Cell membrane</keyword>
<dbReference type="AlphaFoldDB" id="A0A8J9ZUT3"/>
<dbReference type="PANTHER" id="PTHR24229">
    <property type="entry name" value="NEUROPEPTIDES RECEPTOR"/>
    <property type="match status" value="1"/>
</dbReference>
<feature type="compositionally biased region" description="Low complexity" evidence="10">
    <location>
        <begin position="457"/>
        <end position="488"/>
    </location>
</feature>
<dbReference type="Proteomes" id="UP000838412">
    <property type="component" value="Chromosome 4"/>
</dbReference>
<accession>A0A8J9ZUT3</accession>
<feature type="transmembrane region" description="Helical" evidence="11">
    <location>
        <begin position="42"/>
        <end position="60"/>
    </location>
</feature>
<dbReference type="OrthoDB" id="10060185at2759"/>
<dbReference type="PROSITE" id="PS00237">
    <property type="entry name" value="G_PROTEIN_RECEP_F1_1"/>
    <property type="match status" value="1"/>
</dbReference>
<evidence type="ECO:0000256" key="3">
    <source>
        <dbReference type="ARBA" id="ARBA00022692"/>
    </source>
</evidence>
<keyword evidence="8 9" id="KW-0807">Transducer</keyword>